<dbReference type="Proteomes" id="UP000499080">
    <property type="component" value="Unassembled WGS sequence"/>
</dbReference>
<keyword evidence="2" id="KW-1133">Transmembrane helix</keyword>
<protein>
    <submittedName>
        <fullName evidence="3">Uncharacterized protein</fullName>
    </submittedName>
</protein>
<keyword evidence="4" id="KW-1185">Reference proteome</keyword>
<reference evidence="3 4" key="1">
    <citation type="journal article" date="2019" name="Sci. Rep.">
        <title>Orb-weaving spider Araneus ventricosus genome elucidates the spidroin gene catalogue.</title>
        <authorList>
            <person name="Kono N."/>
            <person name="Nakamura H."/>
            <person name="Ohtoshi R."/>
            <person name="Moran D.A.P."/>
            <person name="Shinohara A."/>
            <person name="Yoshida Y."/>
            <person name="Fujiwara M."/>
            <person name="Mori M."/>
            <person name="Tomita M."/>
            <person name="Arakawa K."/>
        </authorList>
    </citation>
    <scope>NUCLEOTIDE SEQUENCE [LARGE SCALE GENOMIC DNA]</scope>
</reference>
<organism evidence="3 4">
    <name type="scientific">Araneus ventricosus</name>
    <name type="common">Orbweaver spider</name>
    <name type="synonym">Epeira ventricosa</name>
    <dbReference type="NCBI Taxonomy" id="182803"/>
    <lineage>
        <taxon>Eukaryota</taxon>
        <taxon>Metazoa</taxon>
        <taxon>Ecdysozoa</taxon>
        <taxon>Arthropoda</taxon>
        <taxon>Chelicerata</taxon>
        <taxon>Arachnida</taxon>
        <taxon>Araneae</taxon>
        <taxon>Araneomorphae</taxon>
        <taxon>Entelegynae</taxon>
        <taxon>Araneoidea</taxon>
        <taxon>Araneidae</taxon>
        <taxon>Araneus</taxon>
    </lineage>
</organism>
<feature type="region of interest" description="Disordered" evidence="1">
    <location>
        <begin position="1"/>
        <end position="68"/>
    </location>
</feature>
<evidence type="ECO:0000256" key="1">
    <source>
        <dbReference type="SAM" id="MobiDB-lite"/>
    </source>
</evidence>
<name>A0A4Y2NLP3_ARAVE</name>
<accession>A0A4Y2NLP3</accession>
<evidence type="ECO:0000256" key="2">
    <source>
        <dbReference type="SAM" id="Phobius"/>
    </source>
</evidence>
<evidence type="ECO:0000313" key="3">
    <source>
        <dbReference type="EMBL" id="GBN40221.1"/>
    </source>
</evidence>
<keyword evidence="2" id="KW-0812">Transmembrane</keyword>
<gene>
    <name evidence="3" type="ORF">AVEN_37678_1</name>
</gene>
<dbReference type="AlphaFoldDB" id="A0A4Y2NLP3"/>
<dbReference type="EMBL" id="BGPR01009472">
    <property type="protein sequence ID" value="GBN40221.1"/>
    <property type="molecule type" value="Genomic_DNA"/>
</dbReference>
<evidence type="ECO:0000313" key="4">
    <source>
        <dbReference type="Proteomes" id="UP000499080"/>
    </source>
</evidence>
<sequence length="96" mass="10105">MPEILEPAAPPQEPGGAAPLPLRSTLLRDRPLRTDPGTAPLTSRPDLGSASSLLHFRASHHPPGAPATPTGAALTLVLLLAWCQAILISLVHVTRW</sequence>
<proteinExistence type="predicted"/>
<keyword evidence="2" id="KW-0472">Membrane</keyword>
<feature type="transmembrane region" description="Helical" evidence="2">
    <location>
        <begin position="72"/>
        <end position="93"/>
    </location>
</feature>
<comment type="caution">
    <text evidence="3">The sequence shown here is derived from an EMBL/GenBank/DDBJ whole genome shotgun (WGS) entry which is preliminary data.</text>
</comment>